<feature type="transmembrane region" description="Helical" evidence="5">
    <location>
        <begin position="110"/>
        <end position="130"/>
    </location>
</feature>
<dbReference type="EMBL" id="CP098747">
    <property type="protein sequence ID" value="USG63047.1"/>
    <property type="molecule type" value="Genomic_DNA"/>
</dbReference>
<evidence type="ECO:0000256" key="5">
    <source>
        <dbReference type="RuleBase" id="RU363041"/>
    </source>
</evidence>
<keyword evidence="5" id="KW-1003">Cell membrane</keyword>
<accession>A0ABY4WAV4</accession>
<dbReference type="PANTHER" id="PTHR43483">
    <property type="entry name" value="MEMBRANE TRANSPORTER PROTEIN HI_0806-RELATED"/>
    <property type="match status" value="1"/>
</dbReference>
<comment type="subcellular location">
    <subcellularLocation>
        <location evidence="5">Cell membrane</location>
        <topology evidence="5">Multi-pass membrane protein</topology>
    </subcellularLocation>
    <subcellularLocation>
        <location evidence="1">Membrane</location>
        <topology evidence="1">Multi-pass membrane protein</topology>
    </subcellularLocation>
</comment>
<feature type="transmembrane region" description="Helical" evidence="5">
    <location>
        <begin position="150"/>
        <end position="176"/>
    </location>
</feature>
<dbReference type="InterPro" id="IPR002781">
    <property type="entry name" value="TM_pro_TauE-like"/>
</dbReference>
<feature type="transmembrane region" description="Helical" evidence="5">
    <location>
        <begin position="7"/>
        <end position="40"/>
    </location>
</feature>
<evidence type="ECO:0000256" key="2">
    <source>
        <dbReference type="ARBA" id="ARBA00022692"/>
    </source>
</evidence>
<comment type="similarity">
    <text evidence="5">Belongs to the 4-toluene sulfonate uptake permease (TSUP) (TC 2.A.102) family.</text>
</comment>
<protein>
    <recommendedName>
        <fullName evidence="5">Probable membrane transporter protein</fullName>
    </recommendedName>
</protein>
<dbReference type="Pfam" id="PF01925">
    <property type="entry name" value="TauE"/>
    <property type="match status" value="1"/>
</dbReference>
<proteinExistence type="inferred from homology"/>
<evidence type="ECO:0000313" key="6">
    <source>
        <dbReference type="EMBL" id="USG63047.1"/>
    </source>
</evidence>
<evidence type="ECO:0000256" key="4">
    <source>
        <dbReference type="ARBA" id="ARBA00023136"/>
    </source>
</evidence>
<evidence type="ECO:0000256" key="3">
    <source>
        <dbReference type="ARBA" id="ARBA00022989"/>
    </source>
</evidence>
<keyword evidence="2 5" id="KW-0812">Transmembrane</keyword>
<feature type="transmembrane region" description="Helical" evidence="5">
    <location>
        <begin position="219"/>
        <end position="238"/>
    </location>
</feature>
<reference evidence="6" key="1">
    <citation type="submission" date="2022-06" db="EMBL/GenBank/DDBJ databases">
        <title>Sneathiella actinostolidae sp. nov., isolated from a sea anemonein the Western Pacific Ocean.</title>
        <authorList>
            <person name="Wei M.J."/>
        </authorList>
    </citation>
    <scope>NUCLEOTIDE SEQUENCE</scope>
    <source>
        <strain evidence="6">PHK-P5</strain>
    </source>
</reference>
<dbReference type="Proteomes" id="UP001056291">
    <property type="component" value="Chromosome"/>
</dbReference>
<keyword evidence="4 5" id="KW-0472">Membrane</keyword>
<keyword evidence="7" id="KW-1185">Reference proteome</keyword>
<dbReference type="RefSeq" id="WP_251937526.1">
    <property type="nucleotide sequence ID" value="NZ_CP098747.1"/>
</dbReference>
<name>A0ABY4WAV4_9PROT</name>
<evidence type="ECO:0000256" key="1">
    <source>
        <dbReference type="ARBA" id="ARBA00004141"/>
    </source>
</evidence>
<organism evidence="6 7">
    <name type="scientific">Sneathiella marina</name>
    <dbReference type="NCBI Taxonomy" id="2950108"/>
    <lineage>
        <taxon>Bacteria</taxon>
        <taxon>Pseudomonadati</taxon>
        <taxon>Pseudomonadota</taxon>
        <taxon>Alphaproteobacteria</taxon>
        <taxon>Sneathiellales</taxon>
        <taxon>Sneathiellaceae</taxon>
        <taxon>Sneathiella</taxon>
    </lineage>
</organism>
<feature type="transmembrane region" description="Helical" evidence="5">
    <location>
        <begin position="188"/>
        <end position="207"/>
    </location>
</feature>
<evidence type="ECO:0000313" key="7">
    <source>
        <dbReference type="Proteomes" id="UP001056291"/>
    </source>
</evidence>
<feature type="transmembrane region" description="Helical" evidence="5">
    <location>
        <begin position="52"/>
        <end position="73"/>
    </location>
</feature>
<gene>
    <name evidence="6" type="ORF">NBZ79_08650</name>
</gene>
<sequence>MSTPLLIGLIASLLATGMVGGLLAGLLGVGGGIVIVPVLYNVLSIFGVNDDIRMHVAVGTSLAIIIPTSIASARSHYKKGAIDTALLKSWGPMIFVGVIGGTVLAGFANAFILTLVFAVLALIVAANMAFRPDTLKFSDSLPKSPFKESLALLIGWFSAMMGIGGGTLAVPILTLYNVPIRKAVGTSAAIGLIIAIPGTTGFLLSGLDAKGLPFGNYGYVNFLGFIMIVPMTVLFAPLGARIAHRINTNMLKKTFAFFLFVTSLRMFYSIS</sequence>
<dbReference type="PANTHER" id="PTHR43483:SF3">
    <property type="entry name" value="MEMBRANE TRANSPORTER PROTEIN HI_0806-RELATED"/>
    <property type="match status" value="1"/>
</dbReference>
<keyword evidence="3 5" id="KW-1133">Transmembrane helix</keyword>